<dbReference type="InterPro" id="IPR010730">
    <property type="entry name" value="HET"/>
</dbReference>
<dbReference type="Pfam" id="PF06985">
    <property type="entry name" value="HET"/>
    <property type="match status" value="1"/>
</dbReference>
<dbReference type="PANTHER" id="PTHR33112:SF16">
    <property type="entry name" value="HETEROKARYON INCOMPATIBILITY DOMAIN-CONTAINING PROTEIN"/>
    <property type="match status" value="1"/>
</dbReference>
<gene>
    <name evidence="2" type="ORF">AFUB_080180</name>
</gene>
<proteinExistence type="predicted"/>
<dbReference type="VEuPathDB" id="FungiDB:AFUB_080180"/>
<feature type="domain" description="Heterokaryon incompatibility" evidence="1">
    <location>
        <begin position="277"/>
        <end position="416"/>
    </location>
</feature>
<dbReference type="Proteomes" id="UP000001699">
    <property type="component" value="Unassembled WGS sequence"/>
</dbReference>
<dbReference type="EMBL" id="DS499600">
    <property type="protein sequence ID" value="EDP48583.1"/>
    <property type="molecule type" value="Genomic_DNA"/>
</dbReference>
<dbReference type="PhylomeDB" id="B0Y990"/>
<dbReference type="PANTHER" id="PTHR33112">
    <property type="entry name" value="DOMAIN PROTEIN, PUTATIVE-RELATED"/>
    <property type="match status" value="1"/>
</dbReference>
<accession>B0Y990</accession>
<protein>
    <submittedName>
        <fullName evidence="2">HET domain protein</fullName>
    </submittedName>
</protein>
<keyword evidence="3" id="KW-1185">Reference proteome</keyword>
<dbReference type="HOGENOM" id="CLU_002639_2_7_1"/>
<dbReference type="AlphaFoldDB" id="B0Y990"/>
<evidence type="ECO:0000313" key="3">
    <source>
        <dbReference type="Proteomes" id="UP000001699"/>
    </source>
</evidence>
<reference evidence="2 3" key="1">
    <citation type="journal article" date="2008" name="PLoS Genet.">
        <title>Genomic islands in the pathogenic filamentous fungus Aspergillus fumigatus.</title>
        <authorList>
            <person name="Fedorova N.D."/>
            <person name="Khaldi N."/>
            <person name="Joardar V.S."/>
            <person name="Maiti R."/>
            <person name="Amedeo P."/>
            <person name="Anderson M.J."/>
            <person name="Crabtree J."/>
            <person name="Silva J.C."/>
            <person name="Badger J.H."/>
            <person name="Albarraq A."/>
            <person name="Angiuoli S."/>
            <person name="Bussey H."/>
            <person name="Bowyer P."/>
            <person name="Cotty P.J."/>
            <person name="Dyer P.S."/>
            <person name="Egan A."/>
            <person name="Galens K."/>
            <person name="Fraser-Liggett C.M."/>
            <person name="Haas B.J."/>
            <person name="Inman J.M."/>
            <person name="Kent R."/>
            <person name="Lemieux S."/>
            <person name="Malavazi I."/>
            <person name="Orvis J."/>
            <person name="Roemer T."/>
            <person name="Ronning C.M."/>
            <person name="Sundaram J.P."/>
            <person name="Sutton G."/>
            <person name="Turner G."/>
            <person name="Venter J.C."/>
            <person name="White O.R."/>
            <person name="Whitty B.R."/>
            <person name="Youngman P."/>
            <person name="Wolfe K.H."/>
            <person name="Goldman G.H."/>
            <person name="Wortman J.R."/>
            <person name="Jiang B."/>
            <person name="Denning D.W."/>
            <person name="Nierman W.C."/>
        </authorList>
    </citation>
    <scope>NUCLEOTIDE SEQUENCE [LARGE SCALE GENOMIC DNA]</scope>
    <source>
        <strain evidence="3">CBS 144.89 / FGSC A1163 / CEA10</strain>
    </source>
</reference>
<dbReference type="OrthoDB" id="5362512at2759"/>
<name>B0Y990_ASPFC</name>
<organism evidence="2 3">
    <name type="scientific">Aspergillus fumigatus (strain CBS 144.89 / FGSC A1163 / CEA10)</name>
    <name type="common">Neosartorya fumigata</name>
    <dbReference type="NCBI Taxonomy" id="451804"/>
    <lineage>
        <taxon>Eukaryota</taxon>
        <taxon>Fungi</taxon>
        <taxon>Dikarya</taxon>
        <taxon>Ascomycota</taxon>
        <taxon>Pezizomycotina</taxon>
        <taxon>Eurotiomycetes</taxon>
        <taxon>Eurotiomycetidae</taxon>
        <taxon>Eurotiales</taxon>
        <taxon>Aspergillaceae</taxon>
        <taxon>Aspergillus</taxon>
        <taxon>Aspergillus subgen. Fumigati</taxon>
    </lineage>
</organism>
<evidence type="ECO:0000259" key="1">
    <source>
        <dbReference type="Pfam" id="PF06985"/>
    </source>
</evidence>
<sequence>MPDTQHPWGGSRAIRVRIMHPTSGQPDQVYENVRISPEGSIYLLSNRPPEEVFSLGALVGPREEFVPERMVTYIPPAERSITQTRADGLCIYCQLVLLPDAPQYAVHHPTLHHLIESAKWCPLCGFLNYSIRQGSAELAELWDADDPILHDYSNLIVTVETKSCAHHSRIVATVGDPSIARWQGKPLVWTTDSRLGAAKDRFIWLDWHVRKTLHPRIRLDVIKKWLSECVASHPQCQRLPNQRPPPLPSRVLQISRTEGPELYDLKLHISNGEHGQYIALSHCWGSTAPLKTLRASLAARQKSIPFSSLPLTFQDAVVFTNEVGCAYLWIDSLCIVQDDQKDWEIEAARMAMVYANAMITFAATNAEDASEGCGTWPISPFIIRSTNNQTRIRLEEHPFLDRPNAPLNLRAWAFQEALLSPRMVCFDKSQMFWKCSSKHASEDGLFIDTDPGSGTGDRVANLRVWLRKHDNATLKHAIWYRIIEMYSRRRLTRESDRIAALAGILHEYKDLVGGQPVAGLWREDLAHGLLWRTPRFTKRVAGLGMMPSWSWASVNGEVSWPHRQEGTRHSFSRHKLDIISVRVDWTGPATTSKVCEANLTLRGRLVAARLGKQSLGADANSYEVLAYNQSTTGMGYAVSAEDQNDPDIEERQTKEELGYGWLDEKMPEGTPIWCLEAYSCCRTPMDGLERNEMHRILLLVRVDEQRQQFKRIGVGELWRNSYRQDNHMGTPARETMKDIEAQIISIL</sequence>
<evidence type="ECO:0000313" key="2">
    <source>
        <dbReference type="EMBL" id="EDP48583.1"/>
    </source>
</evidence>